<organism evidence="2 3">
    <name type="scientific">Vibrio agarivorans</name>
    <dbReference type="NCBI Taxonomy" id="153622"/>
    <lineage>
        <taxon>Bacteria</taxon>
        <taxon>Pseudomonadati</taxon>
        <taxon>Pseudomonadota</taxon>
        <taxon>Gammaproteobacteria</taxon>
        <taxon>Vibrionales</taxon>
        <taxon>Vibrionaceae</taxon>
        <taxon>Vibrio</taxon>
    </lineage>
</organism>
<sequence>MIATLLMTFPPMLLGAQLVLTLILVKGEICPGQRGRIHRVLPVLAILWLAVCSLRVEAFMVVFAIFYFYTQVQTKKTREQGPLWLLYLAGGLAATFTLMLSLQAPQAAMTLGMITWLVLLGGALAHGLLVVARTRLQAFHRLLPFSGVIAAMLFALCVLWLSYALDIDAHPQLLMPIVSVVVMLIIGVVAWCWHLIRQSEPNKYVIFFALILLLGSSQAFLSLSSLAAPL</sequence>
<dbReference type="EMBL" id="JAUEOZ010000001">
    <property type="protein sequence ID" value="MDN2481548.1"/>
    <property type="molecule type" value="Genomic_DNA"/>
</dbReference>
<evidence type="ECO:0000256" key="1">
    <source>
        <dbReference type="SAM" id="Phobius"/>
    </source>
</evidence>
<feature type="transmembrane region" description="Helical" evidence="1">
    <location>
        <begin position="205"/>
        <end position="228"/>
    </location>
</feature>
<dbReference type="RefSeq" id="WP_289961644.1">
    <property type="nucleotide sequence ID" value="NZ_JAUEOZ010000001.1"/>
</dbReference>
<keyword evidence="1" id="KW-0812">Transmembrane</keyword>
<feature type="transmembrane region" description="Helical" evidence="1">
    <location>
        <begin position="43"/>
        <end position="69"/>
    </location>
</feature>
<comment type="caution">
    <text evidence="2">The sequence shown here is derived from an EMBL/GenBank/DDBJ whole genome shotgun (WGS) entry which is preliminary data.</text>
</comment>
<evidence type="ECO:0000313" key="2">
    <source>
        <dbReference type="EMBL" id="MDN2481548.1"/>
    </source>
</evidence>
<evidence type="ECO:0000313" key="3">
    <source>
        <dbReference type="Proteomes" id="UP001169719"/>
    </source>
</evidence>
<keyword evidence="3" id="KW-1185">Reference proteome</keyword>
<accession>A0ABT7Y0I0</accession>
<feature type="transmembrane region" description="Helical" evidence="1">
    <location>
        <begin position="173"/>
        <end position="193"/>
    </location>
</feature>
<feature type="transmembrane region" description="Helical" evidence="1">
    <location>
        <begin position="108"/>
        <end position="130"/>
    </location>
</feature>
<keyword evidence="1" id="KW-1133">Transmembrane helix</keyword>
<feature type="transmembrane region" description="Helical" evidence="1">
    <location>
        <begin position="142"/>
        <end position="161"/>
    </location>
</feature>
<feature type="transmembrane region" description="Helical" evidence="1">
    <location>
        <begin position="81"/>
        <end position="102"/>
    </location>
</feature>
<keyword evidence="1" id="KW-0472">Membrane</keyword>
<gene>
    <name evidence="2" type="ORF">QWJ08_09085</name>
</gene>
<reference evidence="2" key="1">
    <citation type="submission" date="2024-05" db="EMBL/GenBank/DDBJ databases">
        <title>Genome Sequences of Four Agar- Degrading Marine Bacteria.</title>
        <authorList>
            <person name="Phillips E.K."/>
            <person name="Shaffer J.C."/>
            <person name="Henson M.W."/>
            <person name="Temperton B."/>
            <person name="Thrash C.J."/>
            <person name="Martin M.O."/>
        </authorList>
    </citation>
    <scope>NUCLEOTIDE SEQUENCE</scope>
    <source>
        <strain evidence="2">EKP203</strain>
    </source>
</reference>
<dbReference type="Proteomes" id="UP001169719">
    <property type="component" value="Unassembled WGS sequence"/>
</dbReference>
<proteinExistence type="predicted"/>
<protein>
    <submittedName>
        <fullName evidence="2">Uncharacterized protein</fullName>
    </submittedName>
</protein>
<name>A0ABT7Y0I0_9VIBR</name>